<sequence length="304" mass="34125">MLGAVDLYSSCGGTSARIFSDPFNEELMKALEPFMESASTPPTSPPSARHVSCPLDEFLPGFDGHDSIGLNRLTPAQILRIQEELQHQHEQRQVVVDVADGRPIRDSEIHAGDSSRANKLYRGVRQRHWGKWVAEIRLPKNRTRLWLGTFDTAEEAALAYDRAAYKLRGEFAKLNFPDLRYQHSQSDEFNPLHSSIDAKLQAICQSLATDPDKQEKTGDPCFSSSKIDANDWSNMDMEFDHTGAGIEGEHDSDYCFQSHNAYPGYMFSSPIFSGESSSMAEGYSLPKTNNSFFQFALPNYPDWA</sequence>
<gene>
    <name evidence="1" type="ORF">MLD38_005011</name>
</gene>
<protein>
    <submittedName>
        <fullName evidence="1">Uncharacterized protein</fullName>
    </submittedName>
</protein>
<keyword evidence="2" id="KW-1185">Reference proteome</keyword>
<proteinExistence type="predicted"/>
<accession>A0ACB9S9F8</accession>
<dbReference type="EMBL" id="CM042881">
    <property type="protein sequence ID" value="KAI4387161.1"/>
    <property type="molecule type" value="Genomic_DNA"/>
</dbReference>
<reference evidence="2" key="1">
    <citation type="journal article" date="2023" name="Front. Plant Sci.">
        <title>Chromosomal-level genome assembly of Melastoma candidum provides insights into trichome evolution.</title>
        <authorList>
            <person name="Zhong Y."/>
            <person name="Wu W."/>
            <person name="Sun C."/>
            <person name="Zou P."/>
            <person name="Liu Y."/>
            <person name="Dai S."/>
            <person name="Zhou R."/>
        </authorList>
    </citation>
    <scope>NUCLEOTIDE SEQUENCE [LARGE SCALE GENOMIC DNA]</scope>
</reference>
<evidence type="ECO:0000313" key="1">
    <source>
        <dbReference type="EMBL" id="KAI4387161.1"/>
    </source>
</evidence>
<evidence type="ECO:0000313" key="2">
    <source>
        <dbReference type="Proteomes" id="UP001057402"/>
    </source>
</evidence>
<name>A0ACB9S9F8_9MYRT</name>
<dbReference type="Proteomes" id="UP001057402">
    <property type="component" value="Chromosome 2"/>
</dbReference>
<organism evidence="1 2">
    <name type="scientific">Melastoma candidum</name>
    <dbReference type="NCBI Taxonomy" id="119954"/>
    <lineage>
        <taxon>Eukaryota</taxon>
        <taxon>Viridiplantae</taxon>
        <taxon>Streptophyta</taxon>
        <taxon>Embryophyta</taxon>
        <taxon>Tracheophyta</taxon>
        <taxon>Spermatophyta</taxon>
        <taxon>Magnoliopsida</taxon>
        <taxon>eudicotyledons</taxon>
        <taxon>Gunneridae</taxon>
        <taxon>Pentapetalae</taxon>
        <taxon>rosids</taxon>
        <taxon>malvids</taxon>
        <taxon>Myrtales</taxon>
        <taxon>Melastomataceae</taxon>
        <taxon>Melastomatoideae</taxon>
        <taxon>Melastomateae</taxon>
        <taxon>Melastoma</taxon>
    </lineage>
</organism>
<comment type="caution">
    <text evidence="1">The sequence shown here is derived from an EMBL/GenBank/DDBJ whole genome shotgun (WGS) entry which is preliminary data.</text>
</comment>